<evidence type="ECO:0000256" key="2">
    <source>
        <dbReference type="ARBA" id="ARBA00023015"/>
    </source>
</evidence>
<dbReference type="NCBIfam" id="TIGR02937">
    <property type="entry name" value="sigma70-ECF"/>
    <property type="match status" value="1"/>
</dbReference>
<evidence type="ECO:0000313" key="9">
    <source>
        <dbReference type="Proteomes" id="UP001596391"/>
    </source>
</evidence>
<organism evidence="8 9">
    <name type="scientific">Granulicella cerasi</name>
    <dbReference type="NCBI Taxonomy" id="741063"/>
    <lineage>
        <taxon>Bacteria</taxon>
        <taxon>Pseudomonadati</taxon>
        <taxon>Acidobacteriota</taxon>
        <taxon>Terriglobia</taxon>
        <taxon>Terriglobales</taxon>
        <taxon>Acidobacteriaceae</taxon>
        <taxon>Granulicella</taxon>
    </lineage>
</organism>
<dbReference type="InterPro" id="IPR039425">
    <property type="entry name" value="RNA_pol_sigma-70-like"/>
</dbReference>
<gene>
    <name evidence="8" type="ORF">ACFQBQ_00275</name>
</gene>
<sequence>MTADRQWTMSEQDDVLTAALERDGARLRNFIRKQVSDTAEAEDILQDVFYELVQTYRLLKPVEQVTAWMFRVARNRIIDVFRKKKTESLSEPVGGEDGLSLEELLPSPQDGPDALYARSVLTDAIEEALGELPPEQREVFVAHELEGESFKEMAARTGINQNTLLARKRYAVLHLRKRLRQMRESFSGEGVEA</sequence>
<evidence type="ECO:0000256" key="1">
    <source>
        <dbReference type="ARBA" id="ARBA00010641"/>
    </source>
</evidence>
<dbReference type="Proteomes" id="UP001596391">
    <property type="component" value="Unassembled WGS sequence"/>
</dbReference>
<keyword evidence="5" id="KW-0804">Transcription</keyword>
<evidence type="ECO:0000313" key="8">
    <source>
        <dbReference type="EMBL" id="MFC6644054.1"/>
    </source>
</evidence>
<dbReference type="InterPro" id="IPR013249">
    <property type="entry name" value="RNA_pol_sigma70_r4_t2"/>
</dbReference>
<keyword evidence="2" id="KW-0805">Transcription regulation</keyword>
<keyword evidence="3" id="KW-0731">Sigma factor</keyword>
<evidence type="ECO:0000256" key="3">
    <source>
        <dbReference type="ARBA" id="ARBA00023082"/>
    </source>
</evidence>
<dbReference type="Gene3D" id="1.10.1740.10">
    <property type="match status" value="1"/>
</dbReference>
<name>A0ABW1Z3Q0_9BACT</name>
<dbReference type="PANTHER" id="PTHR43133">
    <property type="entry name" value="RNA POLYMERASE ECF-TYPE SIGMA FACTO"/>
    <property type="match status" value="1"/>
</dbReference>
<dbReference type="InterPro" id="IPR014284">
    <property type="entry name" value="RNA_pol_sigma-70_dom"/>
</dbReference>
<dbReference type="InterPro" id="IPR013325">
    <property type="entry name" value="RNA_pol_sigma_r2"/>
</dbReference>
<comment type="caution">
    <text evidence="8">The sequence shown here is derived from an EMBL/GenBank/DDBJ whole genome shotgun (WGS) entry which is preliminary data.</text>
</comment>
<reference evidence="9" key="1">
    <citation type="journal article" date="2019" name="Int. J. Syst. Evol. Microbiol.">
        <title>The Global Catalogue of Microorganisms (GCM) 10K type strain sequencing project: providing services to taxonomists for standard genome sequencing and annotation.</title>
        <authorList>
            <consortium name="The Broad Institute Genomics Platform"/>
            <consortium name="The Broad Institute Genome Sequencing Center for Infectious Disease"/>
            <person name="Wu L."/>
            <person name="Ma J."/>
        </authorList>
    </citation>
    <scope>NUCLEOTIDE SEQUENCE [LARGE SCALE GENOMIC DNA]</scope>
    <source>
        <strain evidence="9">CGMCC 1.16026</strain>
    </source>
</reference>
<evidence type="ECO:0000259" key="7">
    <source>
        <dbReference type="Pfam" id="PF08281"/>
    </source>
</evidence>
<dbReference type="Pfam" id="PF08281">
    <property type="entry name" value="Sigma70_r4_2"/>
    <property type="match status" value="1"/>
</dbReference>
<dbReference type="SUPFAM" id="SSF88946">
    <property type="entry name" value="Sigma2 domain of RNA polymerase sigma factors"/>
    <property type="match status" value="1"/>
</dbReference>
<protein>
    <submittedName>
        <fullName evidence="8">RNA polymerase sigma factor</fullName>
    </submittedName>
</protein>
<evidence type="ECO:0000259" key="6">
    <source>
        <dbReference type="Pfam" id="PF04542"/>
    </source>
</evidence>
<proteinExistence type="inferred from homology"/>
<dbReference type="Pfam" id="PF04542">
    <property type="entry name" value="Sigma70_r2"/>
    <property type="match status" value="1"/>
</dbReference>
<dbReference type="InterPro" id="IPR036388">
    <property type="entry name" value="WH-like_DNA-bd_sf"/>
</dbReference>
<keyword evidence="9" id="KW-1185">Reference proteome</keyword>
<dbReference type="InterPro" id="IPR007627">
    <property type="entry name" value="RNA_pol_sigma70_r2"/>
</dbReference>
<comment type="similarity">
    <text evidence="1">Belongs to the sigma-70 factor family. ECF subfamily.</text>
</comment>
<evidence type="ECO:0000256" key="4">
    <source>
        <dbReference type="ARBA" id="ARBA00023125"/>
    </source>
</evidence>
<dbReference type="PANTHER" id="PTHR43133:SF8">
    <property type="entry name" value="RNA POLYMERASE SIGMA FACTOR HI_1459-RELATED"/>
    <property type="match status" value="1"/>
</dbReference>
<dbReference type="Gene3D" id="1.10.10.10">
    <property type="entry name" value="Winged helix-like DNA-binding domain superfamily/Winged helix DNA-binding domain"/>
    <property type="match status" value="1"/>
</dbReference>
<dbReference type="InterPro" id="IPR013324">
    <property type="entry name" value="RNA_pol_sigma_r3/r4-like"/>
</dbReference>
<feature type="domain" description="RNA polymerase sigma-70 region 2" evidence="6">
    <location>
        <begin position="24"/>
        <end position="85"/>
    </location>
</feature>
<dbReference type="RefSeq" id="WP_263370562.1">
    <property type="nucleotide sequence ID" value="NZ_JAGSYD010000002.1"/>
</dbReference>
<accession>A0ABW1Z3Q0</accession>
<dbReference type="SUPFAM" id="SSF88659">
    <property type="entry name" value="Sigma3 and sigma4 domains of RNA polymerase sigma factors"/>
    <property type="match status" value="1"/>
</dbReference>
<evidence type="ECO:0000256" key="5">
    <source>
        <dbReference type="ARBA" id="ARBA00023163"/>
    </source>
</evidence>
<dbReference type="EMBL" id="JBHSWI010000001">
    <property type="protein sequence ID" value="MFC6644054.1"/>
    <property type="molecule type" value="Genomic_DNA"/>
</dbReference>
<feature type="domain" description="RNA polymerase sigma factor 70 region 4 type 2" evidence="7">
    <location>
        <begin position="123"/>
        <end position="163"/>
    </location>
</feature>
<keyword evidence="4" id="KW-0238">DNA-binding</keyword>